<name>A0ABR7ECG7_9FIRM</name>
<organism evidence="1 2">
    <name type="scientific">Christensenella tenuis</name>
    <dbReference type="NCBI Taxonomy" id="2763033"/>
    <lineage>
        <taxon>Bacteria</taxon>
        <taxon>Bacillati</taxon>
        <taxon>Bacillota</taxon>
        <taxon>Clostridia</taxon>
        <taxon>Christensenellales</taxon>
        <taxon>Christensenellaceae</taxon>
        <taxon>Christensenella</taxon>
    </lineage>
</organism>
<reference evidence="1 2" key="1">
    <citation type="submission" date="2020-08" db="EMBL/GenBank/DDBJ databases">
        <title>Genome public.</title>
        <authorList>
            <person name="Liu C."/>
            <person name="Sun Q."/>
        </authorList>
    </citation>
    <scope>NUCLEOTIDE SEQUENCE [LARGE SCALE GENOMIC DNA]</scope>
    <source>
        <strain evidence="1 2">NSJ-35</strain>
    </source>
</reference>
<gene>
    <name evidence="1" type="ORF">H8S18_03910</name>
</gene>
<dbReference type="Proteomes" id="UP000606889">
    <property type="component" value="Unassembled WGS sequence"/>
</dbReference>
<evidence type="ECO:0000313" key="2">
    <source>
        <dbReference type="Proteomes" id="UP000606889"/>
    </source>
</evidence>
<dbReference type="RefSeq" id="WP_186857005.1">
    <property type="nucleotide sequence ID" value="NZ_JACOON010000002.1"/>
</dbReference>
<protein>
    <submittedName>
        <fullName evidence="1">Uncharacterized protein</fullName>
    </submittedName>
</protein>
<accession>A0ABR7ECG7</accession>
<proteinExistence type="predicted"/>
<dbReference type="EMBL" id="JACOON010000002">
    <property type="protein sequence ID" value="MBC5647472.1"/>
    <property type="molecule type" value="Genomic_DNA"/>
</dbReference>
<sequence>MKKPAKQAIYGGNHKKWTARLKRQRGTHDVPTTIQNISEILPSSLAKSTGTVKNEFWLL</sequence>
<keyword evidence="2" id="KW-1185">Reference proteome</keyword>
<evidence type="ECO:0000313" key="1">
    <source>
        <dbReference type="EMBL" id="MBC5647472.1"/>
    </source>
</evidence>
<comment type="caution">
    <text evidence="1">The sequence shown here is derived from an EMBL/GenBank/DDBJ whole genome shotgun (WGS) entry which is preliminary data.</text>
</comment>